<dbReference type="InterPro" id="IPR019732">
    <property type="entry name" value="SigmaS_Anti-adapt_IraP"/>
</dbReference>
<evidence type="ECO:0000313" key="4">
    <source>
        <dbReference type="EMBL" id="EML7081106.1"/>
    </source>
</evidence>
<protein>
    <submittedName>
        <fullName evidence="6">Anti-adapter protein IraP</fullName>
    </submittedName>
</protein>
<reference evidence="6" key="2">
    <citation type="submission" date="2019-09" db="EMBL/GenBank/DDBJ databases">
        <authorList>
            <consortium name="NCBI Pathogen Detection Project"/>
        </authorList>
    </citation>
    <scope>NUCLEOTIDE SEQUENCE</scope>
    <source>
        <strain evidence="6">AUSMDU00005748</strain>
        <strain evidence="5">R404</strain>
    </source>
</reference>
<evidence type="ECO:0000256" key="3">
    <source>
        <dbReference type="ARBA" id="ARBA00023054"/>
    </source>
</evidence>
<gene>
    <name evidence="6" type="primary">iraP</name>
    <name evidence="6" type="ORF">F6W21_23750</name>
    <name evidence="5" type="ORF">I8Y21_000134</name>
    <name evidence="7" type="ORF">J7S78_03955</name>
    <name evidence="4" type="ORF">RYF40_001528</name>
</gene>
<dbReference type="Proteomes" id="UP000856143">
    <property type="component" value="Unassembled WGS sequence"/>
</dbReference>
<proteinExistence type="predicted"/>
<accession>A0A168MA40</accession>
<keyword evidence="3" id="KW-0175">Coiled coil</keyword>
<reference evidence="7 8" key="3">
    <citation type="submission" date="2021-03" db="EMBL/GenBank/DDBJ databases">
        <authorList>
            <person name="Stanton E."/>
        </authorList>
    </citation>
    <scope>NUCLEOTIDE SEQUENCE [LARGE SCALE GENOMIC DNA]</scope>
    <source>
        <strain evidence="7 8">2020EL-00037</strain>
    </source>
</reference>
<sequence length="113" mass="11930">MNNVILSIIAKISAMDAENKQLAAQVEAQSLLISALMLAIGEEGGVAELVGNVTKAINSVLESSEDILKSDAELLLTKFQEQIALTQLINTHEDKINQAALGGGEATKGKRVD</sequence>
<evidence type="ECO:0000313" key="5">
    <source>
        <dbReference type="EMBL" id="HAT1679558.1"/>
    </source>
</evidence>
<organism evidence="6 9">
    <name type="scientific">Klebsiella oxytoca</name>
    <dbReference type="NCBI Taxonomy" id="571"/>
    <lineage>
        <taxon>Bacteria</taxon>
        <taxon>Pseudomonadati</taxon>
        <taxon>Pseudomonadota</taxon>
        <taxon>Gammaproteobacteria</taxon>
        <taxon>Enterobacterales</taxon>
        <taxon>Enterobacteriaceae</taxon>
        <taxon>Klebsiella/Raoultella group</taxon>
        <taxon>Klebsiella</taxon>
    </lineage>
</organism>
<comment type="caution">
    <text evidence="6">The sequence shown here is derived from an EMBL/GenBank/DDBJ whole genome shotgun (WGS) entry which is preliminary data.</text>
</comment>
<keyword evidence="2" id="KW-0346">Stress response</keyword>
<keyword evidence="8" id="KW-1185">Reference proteome</keyword>
<evidence type="ECO:0000313" key="8">
    <source>
        <dbReference type="Proteomes" id="UP000673434"/>
    </source>
</evidence>
<keyword evidence="1" id="KW-0963">Cytoplasm</keyword>
<dbReference type="EMBL" id="DACXIC010000040">
    <property type="protein sequence ID" value="HAU4359344.1"/>
    <property type="molecule type" value="Genomic_DNA"/>
</dbReference>
<reference evidence="6" key="1">
    <citation type="journal article" date="2018" name="Genome Biol.">
        <title>SKESA: strategic k-mer extension for scrupulous assemblies.</title>
        <authorList>
            <person name="Souvorov A."/>
            <person name="Agarwala R."/>
            <person name="Lipman D.J."/>
        </authorList>
    </citation>
    <scope>NUCLEOTIDE SEQUENCE</scope>
    <source>
        <strain evidence="6">AUSMDU00005748</strain>
        <strain evidence="5">R404</strain>
    </source>
</reference>
<evidence type="ECO:0000256" key="1">
    <source>
        <dbReference type="ARBA" id="ARBA00022490"/>
    </source>
</evidence>
<reference evidence="4" key="4">
    <citation type="submission" date="2024-02" db="EMBL/GenBank/DDBJ databases">
        <authorList>
            <consortium name="Clinical and Environmental Microbiology Branch: Whole genome sequencing antimicrobial resistance pathogens in the healthcare setting"/>
        </authorList>
    </citation>
    <scope>NUCLEOTIDE SEQUENCE</scope>
    <source>
        <strain evidence="4">2023BB-00086</strain>
    </source>
</reference>
<dbReference type="Pfam" id="PF10796">
    <property type="entry name" value="Anti-adapt_IraP"/>
    <property type="match status" value="1"/>
</dbReference>
<evidence type="ECO:0000313" key="6">
    <source>
        <dbReference type="EMBL" id="HAU4359344.1"/>
    </source>
</evidence>
<dbReference type="Proteomes" id="UP000673434">
    <property type="component" value="Unassembled WGS sequence"/>
</dbReference>
<name>A0A168MA40_KLEOX</name>
<dbReference type="EMBL" id="DACSEO010000001">
    <property type="protein sequence ID" value="HAT1679558.1"/>
    <property type="molecule type" value="Genomic_DNA"/>
</dbReference>
<dbReference type="EMBL" id="ABNOCX020000002">
    <property type="protein sequence ID" value="EML7081106.1"/>
    <property type="molecule type" value="Genomic_DNA"/>
</dbReference>
<dbReference type="AlphaFoldDB" id="A0A168MA40"/>
<dbReference type="EMBL" id="JAGKON010000003">
    <property type="protein sequence ID" value="MBQ0598954.1"/>
    <property type="molecule type" value="Genomic_DNA"/>
</dbReference>
<dbReference type="NCBIfam" id="NF007598">
    <property type="entry name" value="PRK10244.1"/>
    <property type="match status" value="1"/>
</dbReference>
<evidence type="ECO:0000313" key="9">
    <source>
        <dbReference type="Proteomes" id="UP000868497"/>
    </source>
</evidence>
<dbReference type="RefSeq" id="WP_004102923.1">
    <property type="nucleotide sequence ID" value="NZ_ABJAKY020000001.1"/>
</dbReference>
<dbReference type="Proteomes" id="UP000868497">
    <property type="component" value="Unassembled WGS sequence"/>
</dbReference>
<evidence type="ECO:0000256" key="2">
    <source>
        <dbReference type="ARBA" id="ARBA00023016"/>
    </source>
</evidence>
<dbReference type="GO" id="GO:0005737">
    <property type="term" value="C:cytoplasm"/>
    <property type="evidence" value="ECO:0007669"/>
    <property type="project" value="InterPro"/>
</dbReference>
<evidence type="ECO:0000313" key="7">
    <source>
        <dbReference type="EMBL" id="MBQ0598954.1"/>
    </source>
</evidence>